<dbReference type="EMBL" id="CP002588">
    <property type="protein sequence ID" value="AEA46912.1"/>
    <property type="molecule type" value="Genomic_DNA"/>
</dbReference>
<gene>
    <name evidence="1" type="ordered locus">Arcve_0900</name>
</gene>
<dbReference type="SUPFAM" id="SSF48150">
    <property type="entry name" value="DNA-glycosylase"/>
    <property type="match status" value="1"/>
</dbReference>
<sequence length="199" mass="22949">MIDEILEGIPSFSEELGLDLKNPEDRFRWFIASILFAKPISFRIADKTIRLFLLHGLTSPEKILNAGWDRLVELLDVCGYVRYDFSTASNILETVKLLKEKYGDLERLHDEAKDSKDLEKRLMEFKGVGKTAVNIFLRELRGIWEKANPEPSKMALSMAEKLKVDAVKYESALVRIYLEYCKKKRCEGCPVGEYCSFRA</sequence>
<organism evidence="1 2">
    <name type="scientific">Archaeoglobus veneficus (strain DSM 11195 / SNP6)</name>
    <dbReference type="NCBI Taxonomy" id="693661"/>
    <lineage>
        <taxon>Archaea</taxon>
        <taxon>Methanobacteriati</taxon>
        <taxon>Methanobacteriota</taxon>
        <taxon>Archaeoglobi</taxon>
        <taxon>Archaeoglobales</taxon>
        <taxon>Archaeoglobaceae</taxon>
        <taxon>Archaeoglobus</taxon>
    </lineage>
</organism>
<dbReference type="Proteomes" id="UP000008136">
    <property type="component" value="Chromosome"/>
</dbReference>
<dbReference type="Gene3D" id="1.10.340.30">
    <property type="entry name" value="Hypothetical protein, domain 2"/>
    <property type="match status" value="1"/>
</dbReference>
<name>F2KSE3_ARCVS</name>
<reference evidence="1 2" key="1">
    <citation type="submission" date="2011-03" db="EMBL/GenBank/DDBJ databases">
        <title>The complete genome of Archaeoglobus veneficus SNP6.</title>
        <authorList>
            <consortium name="US DOE Joint Genome Institute (JGI-PGF)"/>
            <person name="Lucas S."/>
            <person name="Copeland A."/>
            <person name="Lapidus A."/>
            <person name="Bruce D."/>
            <person name="Goodwin L."/>
            <person name="Pitluck S."/>
            <person name="Kyrpides N."/>
            <person name="Mavromatis K."/>
            <person name="Pagani I."/>
            <person name="Ivanova N."/>
            <person name="Mikhailova N."/>
            <person name="Lu M."/>
            <person name="Detter J.C."/>
            <person name="Tapia R."/>
            <person name="Han C."/>
            <person name="Land M."/>
            <person name="Hauser L."/>
            <person name="Markowitz V."/>
            <person name="Cheng J.-F."/>
            <person name="Hugenholtz P."/>
            <person name="Woyke T."/>
            <person name="Wu D."/>
            <person name="Spring S."/>
            <person name="Brambilla E."/>
            <person name="Klenk H.-P."/>
            <person name="Eisen J.A."/>
        </authorList>
    </citation>
    <scope>NUCLEOTIDE SEQUENCE [LARGE SCALE GENOMIC DNA]</scope>
    <source>
        <strain>SNP6</strain>
    </source>
</reference>
<dbReference type="InterPro" id="IPR011257">
    <property type="entry name" value="DNA_glycosylase"/>
</dbReference>
<dbReference type="GO" id="GO:0006281">
    <property type="term" value="P:DNA repair"/>
    <property type="evidence" value="ECO:0007669"/>
    <property type="project" value="InterPro"/>
</dbReference>
<dbReference type="KEGG" id="ave:Arcve_0900"/>
<accession>F2KSE3</accession>
<dbReference type="GeneID" id="10394006"/>
<protein>
    <submittedName>
        <fullName evidence="1">Putative cytoplasmic protein</fullName>
    </submittedName>
</protein>
<dbReference type="AlphaFoldDB" id="F2KSE3"/>
<dbReference type="HOGENOM" id="CLU_050554_1_1_2"/>
<keyword evidence="2" id="KW-1185">Reference proteome</keyword>
<evidence type="ECO:0000313" key="1">
    <source>
        <dbReference type="EMBL" id="AEA46912.1"/>
    </source>
</evidence>
<dbReference type="GO" id="GO:0003824">
    <property type="term" value="F:catalytic activity"/>
    <property type="evidence" value="ECO:0007669"/>
    <property type="project" value="InterPro"/>
</dbReference>
<dbReference type="RefSeq" id="WP_013683578.1">
    <property type="nucleotide sequence ID" value="NC_015320.1"/>
</dbReference>
<dbReference type="OrthoDB" id="146820at2157"/>
<dbReference type="STRING" id="693661.Arcve_0900"/>
<dbReference type="eggNOG" id="arCOG00461">
    <property type="taxonomic scope" value="Archaea"/>
</dbReference>
<evidence type="ECO:0000313" key="2">
    <source>
        <dbReference type="Proteomes" id="UP000008136"/>
    </source>
</evidence>
<proteinExistence type="predicted"/>